<keyword evidence="2" id="KW-1185">Reference proteome</keyword>
<accession>A0A0V8QDE6</accession>
<gene>
    <name evidence="1" type="ORF">ASU35_13290</name>
</gene>
<proteinExistence type="predicted"/>
<dbReference type="AlphaFoldDB" id="A0A0V8QDE6"/>
<dbReference type="RefSeq" id="WP_058353469.1">
    <property type="nucleotide sequence ID" value="NZ_CABMMD010000177.1"/>
</dbReference>
<evidence type="ECO:0000313" key="2">
    <source>
        <dbReference type="Proteomes" id="UP000054874"/>
    </source>
</evidence>
<dbReference type="Proteomes" id="UP000054874">
    <property type="component" value="Unassembled WGS sequence"/>
</dbReference>
<comment type="caution">
    <text evidence="1">The sequence shown here is derived from an EMBL/GenBank/DDBJ whole genome shotgun (WGS) entry which is preliminary data.</text>
</comment>
<name>A0A0V8QDE6_9FIRM</name>
<sequence length="147" mass="17008">MINVSTFVYNSSKKTFNTVPQCSILELQKLPGRLEYIDGYLSIQYFGYELMGEQYHDDIIFLWNFIINGIQTYLEKKYVCIPFPGTTSELIIKGLPRNQLLFSIGQRKEVLPSTEFLNSLLSAADTFFNWIGENLQVETISKMKKNI</sequence>
<evidence type="ECO:0000313" key="1">
    <source>
        <dbReference type="EMBL" id="KSV58278.1"/>
    </source>
</evidence>
<protein>
    <submittedName>
        <fullName evidence="1">Uncharacterized protein</fullName>
    </submittedName>
</protein>
<organism evidence="1 2">
    <name type="scientific">Acetivibrio ethanolgignens</name>
    <dbReference type="NCBI Taxonomy" id="290052"/>
    <lineage>
        <taxon>Bacteria</taxon>
        <taxon>Bacillati</taxon>
        <taxon>Bacillota</taxon>
        <taxon>Clostridia</taxon>
        <taxon>Eubacteriales</taxon>
        <taxon>Oscillospiraceae</taxon>
        <taxon>Acetivibrio</taxon>
    </lineage>
</organism>
<dbReference type="EMBL" id="LNAM01000177">
    <property type="protein sequence ID" value="KSV58278.1"/>
    <property type="molecule type" value="Genomic_DNA"/>
</dbReference>
<reference evidence="1 2" key="1">
    <citation type="submission" date="2015-11" db="EMBL/GenBank/DDBJ databases">
        <title>Butyribacter intestini gen. nov., sp. nov., a butyric acid-producing bacterium of the family Lachnospiraceae isolated from the human faeces.</title>
        <authorList>
            <person name="Zou Y."/>
            <person name="Xue W."/>
            <person name="Luo G."/>
            <person name="Lv M."/>
        </authorList>
    </citation>
    <scope>NUCLEOTIDE SEQUENCE [LARGE SCALE GENOMIC DNA]</scope>
    <source>
        <strain evidence="1 2">ACET-33324</strain>
    </source>
</reference>